<evidence type="ECO:0000313" key="2">
    <source>
        <dbReference type="Proteomes" id="UP000474565"/>
    </source>
</evidence>
<reference evidence="1 2" key="1">
    <citation type="submission" date="2019-12" db="EMBL/GenBank/DDBJ databases">
        <title>Novel species isolated from a subtropical stream in China.</title>
        <authorList>
            <person name="Lu H."/>
        </authorList>
    </citation>
    <scope>NUCLEOTIDE SEQUENCE [LARGE SCALE GENOMIC DNA]</scope>
    <source>
        <strain evidence="1 2">FT50W</strain>
    </source>
</reference>
<proteinExistence type="predicted"/>
<dbReference type="RefSeq" id="WP_161018410.1">
    <property type="nucleotide sequence ID" value="NZ_WWCP01000002.1"/>
</dbReference>
<sequence length="113" mass="11654">MSNHEALTATLLAVFNLDTDSAEPAVVAGAAATVLLAFADAVRGPAPVVGELVAELAAPAGTAELIDEVRNLICEIRAERQAAAEDRRKHNRLFRSFMGVEPATGATASGMPG</sequence>
<evidence type="ECO:0000313" key="1">
    <source>
        <dbReference type="EMBL" id="MYM81118.1"/>
    </source>
</evidence>
<dbReference type="Proteomes" id="UP000474565">
    <property type="component" value="Unassembled WGS sequence"/>
</dbReference>
<dbReference type="EMBL" id="WWCP01000002">
    <property type="protein sequence ID" value="MYM81118.1"/>
    <property type="molecule type" value="Genomic_DNA"/>
</dbReference>
<gene>
    <name evidence="1" type="ORF">GTP44_03985</name>
</gene>
<dbReference type="AlphaFoldDB" id="A0A6L8MP00"/>
<name>A0A6L8MP00_9BURK</name>
<accession>A0A6L8MP00</accession>
<protein>
    <submittedName>
        <fullName evidence="1">Uncharacterized protein</fullName>
    </submittedName>
</protein>
<comment type="caution">
    <text evidence="1">The sequence shown here is derived from an EMBL/GenBank/DDBJ whole genome shotgun (WGS) entry which is preliminary data.</text>
</comment>
<organism evidence="1 2">
    <name type="scientific">Duganella lactea</name>
    <dbReference type="NCBI Taxonomy" id="2692173"/>
    <lineage>
        <taxon>Bacteria</taxon>
        <taxon>Pseudomonadati</taxon>
        <taxon>Pseudomonadota</taxon>
        <taxon>Betaproteobacteria</taxon>
        <taxon>Burkholderiales</taxon>
        <taxon>Oxalobacteraceae</taxon>
        <taxon>Telluria group</taxon>
        <taxon>Duganella</taxon>
    </lineage>
</organism>